<evidence type="ECO:0000256" key="2">
    <source>
        <dbReference type="ARBA" id="ARBA00022692"/>
    </source>
</evidence>
<evidence type="ECO:0000256" key="5">
    <source>
        <dbReference type="SAM" id="Phobius"/>
    </source>
</evidence>
<feature type="transmembrane region" description="Helical" evidence="5">
    <location>
        <begin position="109"/>
        <end position="127"/>
    </location>
</feature>
<evidence type="ECO:0000259" key="6">
    <source>
        <dbReference type="Pfam" id="PF04932"/>
    </source>
</evidence>
<organism evidence="7 8">
    <name type="scientific">Leptolyngbya foveolarum</name>
    <dbReference type="NCBI Taxonomy" id="47253"/>
    <lineage>
        <taxon>Bacteria</taxon>
        <taxon>Bacillati</taxon>
        <taxon>Cyanobacteriota</taxon>
        <taxon>Cyanophyceae</taxon>
        <taxon>Leptolyngbyales</taxon>
        <taxon>Leptolyngbyaceae</taxon>
        <taxon>Leptolyngbya group</taxon>
        <taxon>Leptolyngbya</taxon>
    </lineage>
</organism>
<dbReference type="Pfam" id="PF04932">
    <property type="entry name" value="Wzy_C"/>
    <property type="match status" value="1"/>
</dbReference>
<feature type="transmembrane region" description="Helical" evidence="5">
    <location>
        <begin position="223"/>
        <end position="240"/>
    </location>
</feature>
<feature type="transmembrane region" description="Helical" evidence="5">
    <location>
        <begin position="247"/>
        <end position="267"/>
    </location>
</feature>
<evidence type="ECO:0000256" key="1">
    <source>
        <dbReference type="ARBA" id="ARBA00004141"/>
    </source>
</evidence>
<dbReference type="PANTHER" id="PTHR37422:SF17">
    <property type="entry name" value="O-ANTIGEN LIGASE"/>
    <property type="match status" value="1"/>
</dbReference>
<feature type="transmembrane region" description="Helical" evidence="5">
    <location>
        <begin position="176"/>
        <end position="192"/>
    </location>
</feature>
<feature type="transmembrane region" description="Helical" evidence="5">
    <location>
        <begin position="48"/>
        <end position="68"/>
    </location>
</feature>
<feature type="transmembrane region" description="Helical" evidence="5">
    <location>
        <begin position="80"/>
        <end position="103"/>
    </location>
</feature>
<feature type="transmembrane region" description="Helical" evidence="5">
    <location>
        <begin position="199"/>
        <end position="217"/>
    </location>
</feature>
<feature type="transmembrane region" description="Helical" evidence="5">
    <location>
        <begin position="12"/>
        <end position="28"/>
    </location>
</feature>
<feature type="transmembrane region" description="Helical" evidence="5">
    <location>
        <begin position="134"/>
        <end position="156"/>
    </location>
</feature>
<reference evidence="8" key="1">
    <citation type="submission" date="2018-04" db="EMBL/GenBank/DDBJ databases">
        <authorList>
            <person name="Cornet L."/>
        </authorList>
    </citation>
    <scope>NUCLEOTIDE SEQUENCE [LARGE SCALE GENOMIC DNA]</scope>
</reference>
<evidence type="ECO:0000256" key="3">
    <source>
        <dbReference type="ARBA" id="ARBA00022989"/>
    </source>
</evidence>
<keyword evidence="4 5" id="KW-0472">Membrane</keyword>
<feature type="transmembrane region" description="Helical" evidence="5">
    <location>
        <begin position="371"/>
        <end position="389"/>
    </location>
</feature>
<dbReference type="PANTHER" id="PTHR37422">
    <property type="entry name" value="TEICHURONIC ACID BIOSYNTHESIS PROTEIN TUAE"/>
    <property type="match status" value="1"/>
</dbReference>
<accession>A0A2W4ULM3</accession>
<dbReference type="InterPro" id="IPR007016">
    <property type="entry name" value="O-antigen_ligase-rel_domated"/>
</dbReference>
<evidence type="ECO:0000256" key="4">
    <source>
        <dbReference type="ARBA" id="ARBA00023136"/>
    </source>
</evidence>
<dbReference type="Proteomes" id="UP000249354">
    <property type="component" value="Unassembled WGS sequence"/>
</dbReference>
<gene>
    <name evidence="7" type="ORF">DCF25_04690</name>
</gene>
<sequence length="440" mass="48604">MIRIPRQLESIYAAIALWFFFGNPINVLNNGADGSQLIDTQTVSSSFLLPGISMAIYCISVLILLNCWETTLSRITKNPQLVLLGLFLLIVIASTQWSAYPVYTLRRSVLVLGSTAFAVFFSTRFSFTQQLKMLTFAFGVTIVLCFFISLFFPVYGTMTAPHAGAWRGVHMHKNELGAQMGFISIFLLVVRSTDLFRGLTKAVVSVLVVGSVFLVVASTSTTGLVILFTLGIASILCNMLRLNYQYAVPVVNISLIVMMLIFFYIQFNLETLLGVFDKGTDLTGRDQLWPAVLQMVSQKPLLGYGYEGFWRGSASPGAYIWKVAGWPTPNAHNGYLDLLLATGYIGGFLFFAGLMFNLFKSLARVGMTKNACAICPIIALLFLMMSNTTETTFFVSDSWILYVWISLIPAQPFELNPEHLTAHPSRQGSTYCGSGEFSSG</sequence>
<proteinExistence type="predicted"/>
<comment type="caution">
    <text evidence="7">The sequence shown here is derived from an EMBL/GenBank/DDBJ whole genome shotgun (WGS) entry which is preliminary data.</text>
</comment>
<feature type="transmembrane region" description="Helical" evidence="5">
    <location>
        <begin position="338"/>
        <end position="359"/>
    </location>
</feature>
<dbReference type="EMBL" id="QBMC01000018">
    <property type="protein sequence ID" value="PZO21743.1"/>
    <property type="molecule type" value="Genomic_DNA"/>
</dbReference>
<dbReference type="InterPro" id="IPR051533">
    <property type="entry name" value="WaaL-like"/>
</dbReference>
<dbReference type="GO" id="GO:0016020">
    <property type="term" value="C:membrane"/>
    <property type="evidence" value="ECO:0007669"/>
    <property type="project" value="UniProtKB-SubCell"/>
</dbReference>
<name>A0A2W4ULM3_9CYAN</name>
<keyword evidence="2 5" id="KW-0812">Transmembrane</keyword>
<comment type="subcellular location">
    <subcellularLocation>
        <location evidence="1">Membrane</location>
        <topology evidence="1">Multi-pass membrane protein</topology>
    </subcellularLocation>
</comment>
<dbReference type="AlphaFoldDB" id="A0A2W4ULM3"/>
<reference evidence="7 8" key="2">
    <citation type="submission" date="2018-06" db="EMBL/GenBank/DDBJ databases">
        <title>Metagenomic assembly of (sub)arctic Cyanobacteria and their associated microbiome from non-axenic cultures.</title>
        <authorList>
            <person name="Baurain D."/>
        </authorList>
    </citation>
    <scope>NUCLEOTIDE SEQUENCE [LARGE SCALE GENOMIC DNA]</scope>
    <source>
        <strain evidence="7">ULC129bin1</strain>
    </source>
</reference>
<evidence type="ECO:0000313" key="7">
    <source>
        <dbReference type="EMBL" id="PZO21743.1"/>
    </source>
</evidence>
<protein>
    <recommendedName>
        <fullName evidence="6">O-antigen ligase-related domain-containing protein</fullName>
    </recommendedName>
</protein>
<feature type="domain" description="O-antigen ligase-related" evidence="6">
    <location>
        <begin position="207"/>
        <end position="351"/>
    </location>
</feature>
<evidence type="ECO:0000313" key="8">
    <source>
        <dbReference type="Proteomes" id="UP000249354"/>
    </source>
</evidence>
<keyword evidence="3 5" id="KW-1133">Transmembrane helix</keyword>